<gene>
    <name evidence="16" type="ORF">SO802_001995</name>
</gene>
<evidence type="ECO:0000259" key="15">
    <source>
        <dbReference type="Pfam" id="PF08263"/>
    </source>
</evidence>
<evidence type="ECO:0000256" key="3">
    <source>
        <dbReference type="ARBA" id="ARBA00022475"/>
    </source>
</evidence>
<evidence type="ECO:0000256" key="6">
    <source>
        <dbReference type="ARBA" id="ARBA00022729"/>
    </source>
</evidence>
<dbReference type="FunFam" id="3.80.10.10:FF:000383">
    <property type="entry name" value="Leucine-rich repeat receptor protein kinase EMS1"/>
    <property type="match status" value="1"/>
</dbReference>
<dbReference type="PANTHER" id="PTHR48057">
    <property type="entry name" value="LEUCINE-RICH REPEAT SERINE/THREONINE-PROTEIN KINASE 1"/>
    <property type="match status" value="1"/>
</dbReference>
<accession>A0AAW2E1B5</accession>
<dbReference type="FunFam" id="3.80.10.10:FF:000129">
    <property type="entry name" value="Leucine-rich repeat receptor-like kinase"/>
    <property type="match status" value="1"/>
</dbReference>
<dbReference type="EMBL" id="JAZDWU010000001">
    <property type="protein sequence ID" value="KAL0014926.1"/>
    <property type="molecule type" value="Genomic_DNA"/>
</dbReference>
<dbReference type="GO" id="GO:0007165">
    <property type="term" value="P:signal transduction"/>
    <property type="evidence" value="ECO:0007669"/>
    <property type="project" value="UniProtKB-ARBA"/>
</dbReference>
<sequence>MTLIMGRGSHKLLSSIFILLLLHLKPALGFISSVGDNNMWCIERERQALLEFKKGLVDDNNWLSSWGSEYAKRNCCSWEGVHCNNQTGHVLELQLNSCGLRGKISPSLIELHHLSYLSLSGNDFNNSEIPEFISSLNNLKYLDLNSANLSGPIPFQLGNFSHLQYLDLSWNNLKPVQNLEWLSHLVSIEHLDLSTFNLSVANDWLKVVSGLPKLSGLWLYNCSLPFITPSSLLHINSSKSLTYLELSNNPCINSSISPWLLNSSTNLVFVGLSSNQLQGSIPNVFGNMKSLEQLFLNDNQLEGGIPESLGDICTLRKLYLSSNNLNGQVLDFFHNLQGCAKDSLESLHLGRNQIMGSVPNFAIFPSLKELDISLNKFNGTLGERIGSLYKLEFLDIRSNMLEGVISETLLSNFPNLYYLELSSNSLTLNFSFDWVPPFQLSDLYLRSCQLGPDFPNWISTQRNLLFLDLSNTGISNTIPTWFWDMPFQLNYLNLSQNQIKGRLPNVSSIFSDLAILDFSSNRFEGPLPVISSYLTSLNLSKNKFSGLNLFICSKTGGMMHLDLSSNNLSERIPDCFMHWQELEILNLAHNNLFGKIPRSMGSLIRLIAVDLGNNSLSGELPLSLQNCTLLRFMHLEKNKLSGSIPAWIGERMSSLIILSLRSNKFRGSIASQLCLLIHIRYLDLSQNSISGTIPQCLDKLTAMAHKISDVMTNKYFIWNGPEYSFFSDYGSYSDNSVHTIVGWKGNVYDYGKNFGEMRSIDLANNKLTGNIPEGISSLIELKALNLSGNMLTGVIPKHIGKLEQLESLDLSRNRFSGSLPASMVGLHYLGYLDLSYNKLSGRIPTGTQLQSFDPSKFMGNAGLFGPPLTTKCPEDVTSDVGGSKNHQEDRDAGSKNHQGDRDEFWKCLYVGTGLGFAAGFWGVCVSLILNRSWRHAYFLMLINLKEWLYVTIAKDVSQQEAITTSLKVCEKSSN</sequence>
<dbReference type="Pfam" id="PF08263">
    <property type="entry name" value="LRRNT_2"/>
    <property type="match status" value="1"/>
</dbReference>
<comment type="similarity">
    <text evidence="2">Belongs to the RLP family.</text>
</comment>
<evidence type="ECO:0000313" key="16">
    <source>
        <dbReference type="EMBL" id="KAL0014926.1"/>
    </source>
</evidence>
<keyword evidence="7" id="KW-0677">Repeat</keyword>
<dbReference type="SMART" id="SM00369">
    <property type="entry name" value="LRR_TYP"/>
    <property type="match status" value="8"/>
</dbReference>
<keyword evidence="5 13" id="KW-0812">Transmembrane</keyword>
<evidence type="ECO:0000256" key="2">
    <source>
        <dbReference type="ARBA" id="ARBA00009592"/>
    </source>
</evidence>
<keyword evidence="9 13" id="KW-0472">Membrane</keyword>
<evidence type="ECO:0000256" key="5">
    <source>
        <dbReference type="ARBA" id="ARBA00022692"/>
    </source>
</evidence>
<dbReference type="InterPro" id="IPR052595">
    <property type="entry name" value="LRRC69/RLP"/>
</dbReference>
<keyword evidence="17" id="KW-1185">Reference proteome</keyword>
<dbReference type="InterPro" id="IPR001611">
    <property type="entry name" value="Leu-rich_rpt"/>
</dbReference>
<keyword evidence="3" id="KW-1003">Cell membrane</keyword>
<evidence type="ECO:0000256" key="14">
    <source>
        <dbReference type="SAM" id="SignalP"/>
    </source>
</evidence>
<evidence type="ECO:0000313" key="17">
    <source>
        <dbReference type="Proteomes" id="UP001459277"/>
    </source>
</evidence>
<feature type="chain" id="PRO_5043318333" description="Leucine-rich repeat-containing N-terminal plant-type domain-containing protein" evidence="14">
    <location>
        <begin position="30"/>
        <end position="974"/>
    </location>
</feature>
<evidence type="ECO:0000256" key="9">
    <source>
        <dbReference type="ARBA" id="ARBA00023136"/>
    </source>
</evidence>
<dbReference type="FunFam" id="3.80.10.10:FF:000041">
    <property type="entry name" value="LRR receptor-like serine/threonine-protein kinase ERECTA"/>
    <property type="match status" value="1"/>
</dbReference>
<keyword evidence="11" id="KW-0325">Glycoprotein</keyword>
<dbReference type="FunFam" id="3.80.10.10:FF:000111">
    <property type="entry name" value="LRR receptor-like serine/threonine-protein kinase ERECTA"/>
    <property type="match status" value="1"/>
</dbReference>
<dbReference type="Pfam" id="PF00560">
    <property type="entry name" value="LRR_1"/>
    <property type="match status" value="5"/>
</dbReference>
<comment type="subcellular location">
    <subcellularLocation>
        <location evidence="1">Cell membrane</location>
        <topology evidence="1">Single-pass type I membrane protein</topology>
    </subcellularLocation>
</comment>
<dbReference type="SUPFAM" id="SSF52047">
    <property type="entry name" value="RNI-like"/>
    <property type="match status" value="1"/>
</dbReference>
<evidence type="ECO:0000256" key="13">
    <source>
        <dbReference type="SAM" id="Phobius"/>
    </source>
</evidence>
<proteinExistence type="inferred from homology"/>
<feature type="domain" description="Leucine-rich repeat-containing N-terminal plant-type" evidence="15">
    <location>
        <begin position="44"/>
        <end position="84"/>
    </location>
</feature>
<evidence type="ECO:0000256" key="12">
    <source>
        <dbReference type="SAM" id="MobiDB-lite"/>
    </source>
</evidence>
<name>A0AAW2E1B5_9ROSI</name>
<reference evidence="16 17" key="1">
    <citation type="submission" date="2024-01" db="EMBL/GenBank/DDBJ databases">
        <title>A telomere-to-telomere, gap-free genome of sweet tea (Lithocarpus litseifolius).</title>
        <authorList>
            <person name="Zhou J."/>
        </authorList>
    </citation>
    <scope>NUCLEOTIDE SEQUENCE [LARGE SCALE GENOMIC DNA]</scope>
    <source>
        <strain evidence="16">Zhou-2022a</strain>
        <tissue evidence="16">Leaf</tissue>
    </source>
</reference>
<evidence type="ECO:0000256" key="10">
    <source>
        <dbReference type="ARBA" id="ARBA00023170"/>
    </source>
</evidence>
<evidence type="ECO:0000256" key="8">
    <source>
        <dbReference type="ARBA" id="ARBA00022989"/>
    </source>
</evidence>
<dbReference type="Pfam" id="PF13516">
    <property type="entry name" value="LRR_6"/>
    <property type="match status" value="1"/>
</dbReference>
<dbReference type="InterPro" id="IPR032675">
    <property type="entry name" value="LRR_dom_sf"/>
</dbReference>
<keyword evidence="4" id="KW-0433">Leucine-rich repeat</keyword>
<evidence type="ECO:0000256" key="4">
    <source>
        <dbReference type="ARBA" id="ARBA00022614"/>
    </source>
</evidence>
<evidence type="ECO:0000256" key="7">
    <source>
        <dbReference type="ARBA" id="ARBA00022737"/>
    </source>
</evidence>
<feature type="region of interest" description="Disordered" evidence="12">
    <location>
        <begin position="875"/>
        <end position="899"/>
    </location>
</feature>
<dbReference type="FunFam" id="3.80.10.10:FF:001347">
    <property type="entry name" value="LRR receptor-like serine/threonine-protein kinase GSO2"/>
    <property type="match status" value="1"/>
</dbReference>
<organism evidence="16 17">
    <name type="scientific">Lithocarpus litseifolius</name>
    <dbReference type="NCBI Taxonomy" id="425828"/>
    <lineage>
        <taxon>Eukaryota</taxon>
        <taxon>Viridiplantae</taxon>
        <taxon>Streptophyta</taxon>
        <taxon>Embryophyta</taxon>
        <taxon>Tracheophyta</taxon>
        <taxon>Spermatophyta</taxon>
        <taxon>Magnoliopsida</taxon>
        <taxon>eudicotyledons</taxon>
        <taxon>Gunneridae</taxon>
        <taxon>Pentapetalae</taxon>
        <taxon>rosids</taxon>
        <taxon>fabids</taxon>
        <taxon>Fagales</taxon>
        <taxon>Fagaceae</taxon>
        <taxon>Lithocarpus</taxon>
    </lineage>
</organism>
<feature type="signal peptide" evidence="14">
    <location>
        <begin position="1"/>
        <end position="29"/>
    </location>
</feature>
<feature type="compositionally biased region" description="Basic and acidic residues" evidence="12">
    <location>
        <begin position="885"/>
        <end position="899"/>
    </location>
</feature>
<protein>
    <recommendedName>
        <fullName evidence="15">Leucine-rich repeat-containing N-terminal plant-type domain-containing protein</fullName>
    </recommendedName>
</protein>
<dbReference type="InterPro" id="IPR013210">
    <property type="entry name" value="LRR_N_plant-typ"/>
</dbReference>
<dbReference type="GO" id="GO:0005886">
    <property type="term" value="C:plasma membrane"/>
    <property type="evidence" value="ECO:0007669"/>
    <property type="project" value="UniProtKB-SubCell"/>
</dbReference>
<dbReference type="PANTHER" id="PTHR48057:SF30">
    <property type="entry name" value="DNA-DAMAGE-REPAIR_TOLERATION DRT100-LIKE PROTEIN"/>
    <property type="match status" value="1"/>
</dbReference>
<feature type="transmembrane region" description="Helical" evidence="13">
    <location>
        <begin position="908"/>
        <end position="929"/>
    </location>
</feature>
<dbReference type="Pfam" id="PF13855">
    <property type="entry name" value="LRR_8"/>
    <property type="match status" value="3"/>
</dbReference>
<dbReference type="AlphaFoldDB" id="A0AAW2E1B5"/>
<keyword evidence="10" id="KW-0675">Receptor</keyword>
<keyword evidence="8 13" id="KW-1133">Transmembrane helix</keyword>
<dbReference type="PROSITE" id="PS51450">
    <property type="entry name" value="LRR"/>
    <property type="match status" value="1"/>
</dbReference>
<dbReference type="InterPro" id="IPR003591">
    <property type="entry name" value="Leu-rich_rpt_typical-subtyp"/>
</dbReference>
<comment type="caution">
    <text evidence="16">The sequence shown here is derived from an EMBL/GenBank/DDBJ whole genome shotgun (WGS) entry which is preliminary data.</text>
</comment>
<dbReference type="Gene3D" id="3.80.10.10">
    <property type="entry name" value="Ribonuclease Inhibitor"/>
    <property type="match status" value="4"/>
</dbReference>
<evidence type="ECO:0000256" key="11">
    <source>
        <dbReference type="ARBA" id="ARBA00023180"/>
    </source>
</evidence>
<dbReference type="Proteomes" id="UP001459277">
    <property type="component" value="Unassembled WGS sequence"/>
</dbReference>
<keyword evidence="6 14" id="KW-0732">Signal</keyword>
<evidence type="ECO:0000256" key="1">
    <source>
        <dbReference type="ARBA" id="ARBA00004251"/>
    </source>
</evidence>
<dbReference type="SUPFAM" id="SSF52058">
    <property type="entry name" value="L domain-like"/>
    <property type="match status" value="1"/>
</dbReference>